<evidence type="ECO:0000313" key="3">
    <source>
        <dbReference type="Proteomes" id="UP001595704"/>
    </source>
</evidence>
<dbReference type="InterPro" id="IPR041238">
    <property type="entry name" value="Rap1a"/>
</dbReference>
<reference evidence="3" key="1">
    <citation type="journal article" date="2019" name="Int. J. Syst. Evol. Microbiol.">
        <title>The Global Catalogue of Microorganisms (GCM) 10K type strain sequencing project: providing services to taxonomists for standard genome sequencing and annotation.</title>
        <authorList>
            <consortium name="The Broad Institute Genomics Platform"/>
            <consortium name="The Broad Institute Genome Sequencing Center for Infectious Disease"/>
            <person name="Wu L."/>
            <person name="Ma J."/>
        </authorList>
    </citation>
    <scope>NUCLEOTIDE SEQUENCE [LARGE SCALE GENOMIC DNA]</scope>
    <source>
        <strain evidence="3">KCTC 42282</strain>
    </source>
</reference>
<accession>A0ABV7UP18</accession>
<protein>
    <submittedName>
        <fullName evidence="2">Rap1a/Tai family immunity protein</fullName>
    </submittedName>
</protein>
<dbReference type="Proteomes" id="UP001595704">
    <property type="component" value="Unassembled WGS sequence"/>
</dbReference>
<name>A0ABV7UP18_9HYPH</name>
<proteinExistence type="predicted"/>
<sequence length="86" mass="9542">MLMPRDKEGTIQQAYSKGVAHTITLLRGQPNLCMPASISILEVAEQIGAHRKTRPEQKAEPLPETAVQAISEVWPCRSAGRVCWFL</sequence>
<comment type="caution">
    <text evidence="2">The sequence shown here is derived from an EMBL/GenBank/DDBJ whole genome shotgun (WGS) entry which is preliminary data.</text>
</comment>
<keyword evidence="3" id="KW-1185">Reference proteome</keyword>
<organism evidence="2 3">
    <name type="scientific">Camelimonas fluminis</name>
    <dbReference type="NCBI Taxonomy" id="1576911"/>
    <lineage>
        <taxon>Bacteria</taxon>
        <taxon>Pseudomonadati</taxon>
        <taxon>Pseudomonadota</taxon>
        <taxon>Alphaproteobacteria</taxon>
        <taxon>Hyphomicrobiales</taxon>
        <taxon>Chelatococcaceae</taxon>
        <taxon>Camelimonas</taxon>
    </lineage>
</organism>
<evidence type="ECO:0000259" key="1">
    <source>
        <dbReference type="Pfam" id="PF18602"/>
    </source>
</evidence>
<dbReference type="EMBL" id="JBHRYC010000108">
    <property type="protein sequence ID" value="MFC3639872.1"/>
    <property type="molecule type" value="Genomic_DNA"/>
</dbReference>
<dbReference type="RefSeq" id="WP_191321401.1">
    <property type="nucleotide sequence ID" value="NZ_BNCG01000075.1"/>
</dbReference>
<gene>
    <name evidence="2" type="ORF">ACFONL_21250</name>
</gene>
<evidence type="ECO:0000313" key="2">
    <source>
        <dbReference type="EMBL" id="MFC3639872.1"/>
    </source>
</evidence>
<feature type="domain" description="Rap1a immunity protein" evidence="1">
    <location>
        <begin position="13"/>
        <end position="76"/>
    </location>
</feature>
<dbReference type="Pfam" id="PF18602">
    <property type="entry name" value="Rap1a"/>
    <property type="match status" value="1"/>
</dbReference>